<organism evidence="1 2">
    <name type="scientific">Pseudomonas putida</name>
    <name type="common">Arthrobacter siderocapsulatus</name>
    <dbReference type="NCBI Taxonomy" id="303"/>
    <lineage>
        <taxon>Bacteria</taxon>
        <taxon>Pseudomonadati</taxon>
        <taxon>Pseudomonadota</taxon>
        <taxon>Gammaproteobacteria</taxon>
        <taxon>Pseudomonadales</taxon>
        <taxon>Pseudomonadaceae</taxon>
        <taxon>Pseudomonas</taxon>
    </lineage>
</organism>
<reference evidence="1 2" key="2">
    <citation type="submission" date="2018-03" db="EMBL/GenBank/DDBJ databases">
        <title>Draft genome of Pseudomonas putida strain KH-21-114.</title>
        <authorList>
            <person name="Yoshizawa S."/>
            <person name="Khan N.H."/>
            <person name="Nishimura M."/>
            <person name="Chiura H.X."/>
            <person name="Ogura Y."/>
            <person name="Hayashi T."/>
            <person name="Kogure K."/>
        </authorList>
    </citation>
    <scope>NUCLEOTIDE SEQUENCE [LARGE SCALE GENOMIC DNA]</scope>
    <source>
        <strain evidence="1 2">KH-21-114</strain>
    </source>
</reference>
<name>A0A2S3WWY5_PSEPU</name>
<proteinExistence type="predicted"/>
<evidence type="ECO:0000313" key="1">
    <source>
        <dbReference type="EMBL" id="POG05950.1"/>
    </source>
</evidence>
<protein>
    <submittedName>
        <fullName evidence="1">Uncharacterized protein</fullName>
    </submittedName>
</protein>
<evidence type="ECO:0000313" key="2">
    <source>
        <dbReference type="Proteomes" id="UP000237230"/>
    </source>
</evidence>
<reference evidence="1 2" key="1">
    <citation type="submission" date="2016-08" db="EMBL/GenBank/DDBJ databases">
        <authorList>
            <person name="Seilhamer J.J."/>
        </authorList>
    </citation>
    <scope>NUCLEOTIDE SEQUENCE [LARGE SCALE GENOMIC DNA]</scope>
    <source>
        <strain evidence="1 2">KH-21-114</strain>
    </source>
</reference>
<dbReference type="AlphaFoldDB" id="A0A2S3WWY5"/>
<dbReference type="Proteomes" id="UP000237230">
    <property type="component" value="Unassembled WGS sequence"/>
</dbReference>
<dbReference type="EMBL" id="MINH01000021">
    <property type="protein sequence ID" value="POG05950.1"/>
    <property type="molecule type" value="Genomic_DNA"/>
</dbReference>
<accession>A0A2S3WWY5</accession>
<gene>
    <name evidence="1" type="ORF">BGP84_24120</name>
</gene>
<comment type="caution">
    <text evidence="1">The sequence shown here is derived from an EMBL/GenBank/DDBJ whole genome shotgun (WGS) entry which is preliminary data.</text>
</comment>
<sequence length="77" mass="8640">MEEASPQGISLYTSKKREQIESLELDRSSIHIAEYLIALPPRGVLMARLQPAMPRVQLQIAQRNPGTENSISSSRSY</sequence>